<name>R7Q715_CHOCR</name>
<feature type="repeat" description="RCC1" evidence="2">
    <location>
        <begin position="80"/>
        <end position="138"/>
    </location>
</feature>
<keyword evidence="1" id="KW-0677">Repeat</keyword>
<dbReference type="InterPro" id="IPR058923">
    <property type="entry name" value="RCC1-like_dom"/>
</dbReference>
<dbReference type="KEGG" id="ccp:CHC_T00002425001"/>
<protein>
    <recommendedName>
        <fullName evidence="3">RCC1-like domain-containing protein</fullName>
    </recommendedName>
</protein>
<organism evidence="4 5">
    <name type="scientific">Chondrus crispus</name>
    <name type="common">Carrageen Irish moss</name>
    <name type="synonym">Polymorpha crispa</name>
    <dbReference type="NCBI Taxonomy" id="2769"/>
    <lineage>
        <taxon>Eukaryota</taxon>
        <taxon>Rhodophyta</taxon>
        <taxon>Florideophyceae</taxon>
        <taxon>Rhodymeniophycidae</taxon>
        <taxon>Gigartinales</taxon>
        <taxon>Gigartinaceae</taxon>
        <taxon>Chondrus</taxon>
    </lineage>
</organism>
<evidence type="ECO:0000313" key="5">
    <source>
        <dbReference type="Proteomes" id="UP000012073"/>
    </source>
</evidence>
<dbReference type="AlphaFoldDB" id="R7Q715"/>
<dbReference type="PRINTS" id="PR00633">
    <property type="entry name" value="RCCNDNSATION"/>
</dbReference>
<feature type="domain" description="RCC1-like" evidence="3">
    <location>
        <begin position="4"/>
        <end position="237"/>
    </location>
</feature>
<dbReference type="Gramene" id="CDF33819">
    <property type="protein sequence ID" value="CDF33819"/>
    <property type="gene ID" value="CHC_T00002425001"/>
</dbReference>
<gene>
    <name evidence="4" type="ORF">CHC_T00002425001</name>
</gene>
<dbReference type="GeneID" id="17321346"/>
<dbReference type="PhylomeDB" id="R7Q715"/>
<reference evidence="5" key="1">
    <citation type="journal article" date="2013" name="Proc. Natl. Acad. Sci. U.S.A.">
        <title>Genome structure and metabolic features in the red seaweed Chondrus crispus shed light on evolution of the Archaeplastida.</title>
        <authorList>
            <person name="Collen J."/>
            <person name="Porcel B."/>
            <person name="Carre W."/>
            <person name="Ball S.G."/>
            <person name="Chaparro C."/>
            <person name="Tonon T."/>
            <person name="Barbeyron T."/>
            <person name="Michel G."/>
            <person name="Noel B."/>
            <person name="Valentin K."/>
            <person name="Elias M."/>
            <person name="Artiguenave F."/>
            <person name="Arun A."/>
            <person name="Aury J.M."/>
            <person name="Barbosa-Neto J.F."/>
            <person name="Bothwell J.H."/>
            <person name="Bouget F.Y."/>
            <person name="Brillet L."/>
            <person name="Cabello-Hurtado F."/>
            <person name="Capella-Gutierrez S."/>
            <person name="Charrier B."/>
            <person name="Cladiere L."/>
            <person name="Cock J.M."/>
            <person name="Coelho S.M."/>
            <person name="Colleoni C."/>
            <person name="Czjzek M."/>
            <person name="Da Silva C."/>
            <person name="Delage L."/>
            <person name="Denoeud F."/>
            <person name="Deschamps P."/>
            <person name="Dittami S.M."/>
            <person name="Gabaldon T."/>
            <person name="Gachon C.M."/>
            <person name="Groisillier A."/>
            <person name="Herve C."/>
            <person name="Jabbari K."/>
            <person name="Katinka M."/>
            <person name="Kloareg B."/>
            <person name="Kowalczyk N."/>
            <person name="Labadie K."/>
            <person name="Leblanc C."/>
            <person name="Lopez P.J."/>
            <person name="McLachlan D.H."/>
            <person name="Meslet-Cladiere L."/>
            <person name="Moustafa A."/>
            <person name="Nehr Z."/>
            <person name="Nyvall Collen P."/>
            <person name="Panaud O."/>
            <person name="Partensky F."/>
            <person name="Poulain J."/>
            <person name="Rensing S.A."/>
            <person name="Rousvoal S."/>
            <person name="Samson G."/>
            <person name="Symeonidi A."/>
            <person name="Weissenbach J."/>
            <person name="Zambounis A."/>
            <person name="Wincker P."/>
            <person name="Boyen C."/>
        </authorList>
    </citation>
    <scope>NUCLEOTIDE SEQUENCE [LARGE SCALE GENOMIC DNA]</scope>
    <source>
        <strain evidence="5">cv. Stackhouse</strain>
    </source>
</reference>
<dbReference type="InterPro" id="IPR051210">
    <property type="entry name" value="Ub_ligase/GEF_domain"/>
</dbReference>
<evidence type="ECO:0000313" key="4">
    <source>
        <dbReference type="EMBL" id="CDF33819.1"/>
    </source>
</evidence>
<dbReference type="InterPro" id="IPR009091">
    <property type="entry name" value="RCC1/BLIP-II"/>
</dbReference>
<accession>R7Q715</accession>
<feature type="repeat" description="RCC1" evidence="2">
    <location>
        <begin position="139"/>
        <end position="189"/>
    </location>
</feature>
<dbReference type="EMBL" id="HG001658">
    <property type="protein sequence ID" value="CDF33819.1"/>
    <property type="molecule type" value="Genomic_DNA"/>
</dbReference>
<dbReference type="PANTHER" id="PTHR22870">
    <property type="entry name" value="REGULATOR OF CHROMOSOME CONDENSATION"/>
    <property type="match status" value="1"/>
</dbReference>
<sequence length="251" mass="26995">MRRTSIEKVRCGREHCIAVSSRGEAFAWGSNSHGQLGLGQVGDLSDVDPEIPRKLILPDGVRIRDASCGRQHTILLDRNGTIFGVGNDQWAQLGVSAEPWLRSHEKASGEVRKSSLVGELAGRAVAGGGQHSVMLVRDGTVFSFGFNRWGQLGHHNYSSLAPPSPTADITIRAIAVAAGENHTCIVKDNGEMWCIGGNDHGQLGNGNLQPTMVWKRVRVAKKPLKPCSVSLSGNTSAAIFPVNKDREQMVS</sequence>
<evidence type="ECO:0000259" key="3">
    <source>
        <dbReference type="Pfam" id="PF25390"/>
    </source>
</evidence>
<dbReference type="Gene3D" id="2.130.10.30">
    <property type="entry name" value="Regulator of chromosome condensation 1/beta-lactamase-inhibitor protein II"/>
    <property type="match status" value="2"/>
</dbReference>
<dbReference type="Proteomes" id="UP000012073">
    <property type="component" value="Unassembled WGS sequence"/>
</dbReference>
<dbReference type="InterPro" id="IPR000408">
    <property type="entry name" value="Reg_chr_condens"/>
</dbReference>
<evidence type="ECO:0000256" key="1">
    <source>
        <dbReference type="ARBA" id="ARBA00022737"/>
    </source>
</evidence>
<dbReference type="PANTHER" id="PTHR22870:SF360">
    <property type="entry name" value="ULTRAVIOLET-B RECEPTOR UVR8"/>
    <property type="match status" value="1"/>
</dbReference>
<dbReference type="STRING" id="2769.R7Q715"/>
<dbReference type="PROSITE" id="PS00626">
    <property type="entry name" value="RCC1_2"/>
    <property type="match status" value="2"/>
</dbReference>
<evidence type="ECO:0000256" key="2">
    <source>
        <dbReference type="PROSITE-ProRule" id="PRU00235"/>
    </source>
</evidence>
<dbReference type="SUPFAM" id="SSF50985">
    <property type="entry name" value="RCC1/BLIP-II"/>
    <property type="match status" value="1"/>
</dbReference>
<dbReference type="PROSITE" id="PS50012">
    <property type="entry name" value="RCC1_3"/>
    <property type="match status" value="3"/>
</dbReference>
<keyword evidence="5" id="KW-1185">Reference proteome</keyword>
<dbReference type="OMA" id="TCLWAGY"/>
<dbReference type="RefSeq" id="XP_005713638.1">
    <property type="nucleotide sequence ID" value="XM_005713581.1"/>
</dbReference>
<feature type="repeat" description="RCC1" evidence="2">
    <location>
        <begin position="23"/>
        <end position="79"/>
    </location>
</feature>
<dbReference type="Pfam" id="PF25390">
    <property type="entry name" value="WD40_RLD"/>
    <property type="match status" value="1"/>
</dbReference>
<dbReference type="OrthoDB" id="4900at2759"/>
<proteinExistence type="predicted"/>